<dbReference type="AlphaFoldDB" id="A0A4Q7VYS7"/>
<dbReference type="Proteomes" id="UP000292027">
    <property type="component" value="Unassembled WGS sequence"/>
</dbReference>
<comment type="caution">
    <text evidence="1">The sequence shown here is derived from an EMBL/GenBank/DDBJ whole genome shotgun (WGS) entry which is preliminary data.</text>
</comment>
<organism evidence="1 2">
    <name type="scientific">Kribbella rubisoli</name>
    <dbReference type="NCBI Taxonomy" id="3075929"/>
    <lineage>
        <taxon>Bacteria</taxon>
        <taxon>Bacillati</taxon>
        <taxon>Actinomycetota</taxon>
        <taxon>Actinomycetes</taxon>
        <taxon>Propionibacteriales</taxon>
        <taxon>Kribbellaceae</taxon>
        <taxon>Kribbella</taxon>
    </lineage>
</organism>
<dbReference type="RefSeq" id="WP_130450113.1">
    <property type="nucleotide sequence ID" value="NZ_SHKR01000018.1"/>
</dbReference>
<protein>
    <submittedName>
        <fullName evidence="1">Uncharacterized protein</fullName>
    </submittedName>
</protein>
<dbReference type="InterPro" id="IPR005325">
    <property type="entry name" value="DUF308_memb"/>
</dbReference>
<evidence type="ECO:0000313" key="1">
    <source>
        <dbReference type="EMBL" id="RZU01934.1"/>
    </source>
</evidence>
<dbReference type="EMBL" id="SHKR01000018">
    <property type="protein sequence ID" value="RZU01934.1"/>
    <property type="molecule type" value="Genomic_DNA"/>
</dbReference>
<gene>
    <name evidence="1" type="ORF">EV645_8050</name>
</gene>
<accession>A0A4Q7VYS7</accession>
<name>A0A4Q7VYS7_9ACTN</name>
<dbReference type="Pfam" id="PF03729">
    <property type="entry name" value="DUF308"/>
    <property type="match status" value="1"/>
</dbReference>
<dbReference type="OrthoDB" id="3824295at2"/>
<sequence length="94" mass="10792">MTRDETFSRIPLREAVLGIWAVRSWERSLLTLVTVVGVWAVFYRVNEIFAAFALREAARRPSGWPADHHRFEKPASLPRPAAVKVCRSRTKEEA</sequence>
<reference evidence="1 2" key="1">
    <citation type="journal article" date="2015" name="Stand. Genomic Sci.">
        <title>Genomic Encyclopedia of Bacterial and Archaeal Type Strains, Phase III: the genomes of soil and plant-associated and newly described type strains.</title>
        <authorList>
            <person name="Whitman W.B."/>
            <person name="Woyke T."/>
            <person name="Klenk H.P."/>
            <person name="Zhou Y."/>
            <person name="Lilburn T.G."/>
            <person name="Beck B.J."/>
            <person name="De Vos P."/>
            <person name="Vandamme P."/>
            <person name="Eisen J.A."/>
            <person name="Garrity G."/>
            <person name="Hugenholtz P."/>
            <person name="Kyrpides N.C."/>
        </authorList>
    </citation>
    <scope>NUCLEOTIDE SEQUENCE [LARGE SCALE GENOMIC DNA]</scope>
    <source>
        <strain evidence="1 2">VKM Ac-2540</strain>
    </source>
</reference>
<proteinExistence type="predicted"/>
<evidence type="ECO:0000313" key="2">
    <source>
        <dbReference type="Proteomes" id="UP000292027"/>
    </source>
</evidence>
<keyword evidence="2" id="KW-1185">Reference proteome</keyword>